<proteinExistence type="predicted"/>
<evidence type="ECO:0000313" key="2">
    <source>
        <dbReference type="Proteomes" id="UP000030635"/>
    </source>
</evidence>
<dbReference type="RefSeq" id="WP_040113579.1">
    <property type="nucleotide sequence ID" value="NZ_CP006906.1"/>
</dbReference>
<reference evidence="1 2" key="1">
    <citation type="journal article" date="2015" name="Infect. Genet. Evol.">
        <title>Genomic sequences of six botulinum neurotoxin-producing strains representing three clostridial species illustrate the mobility and diversity of botulinum neurotoxin genes.</title>
        <authorList>
            <person name="Smith T.J."/>
            <person name="Hill K.K."/>
            <person name="Xie G."/>
            <person name="Foley B.T."/>
            <person name="Williamson C.H."/>
            <person name="Foster J.T."/>
            <person name="Johnson S.L."/>
            <person name="Chertkov O."/>
            <person name="Teshima H."/>
            <person name="Gibbons H.S."/>
            <person name="Johnsky L.A."/>
            <person name="Karavis M.A."/>
            <person name="Smith L.A."/>
        </authorList>
    </citation>
    <scope>NUCLEOTIDE SEQUENCE [LARGE SCALE GENOMIC DNA]</scope>
    <source>
        <strain evidence="1">Sullivan</strain>
        <plasmid evidence="2">Plasmid pCBJ</plasmid>
    </source>
</reference>
<organism evidence="1 2">
    <name type="scientific">Clostridium baratii str. Sullivan</name>
    <dbReference type="NCBI Taxonomy" id="1415775"/>
    <lineage>
        <taxon>Bacteria</taxon>
        <taxon>Bacillati</taxon>
        <taxon>Bacillota</taxon>
        <taxon>Clostridia</taxon>
        <taxon>Eubacteriales</taxon>
        <taxon>Clostridiaceae</taxon>
        <taxon>Clostridium</taxon>
    </lineage>
</organism>
<dbReference type="EMBL" id="CP006906">
    <property type="protein sequence ID" value="AIY85218.1"/>
    <property type="molecule type" value="Genomic_DNA"/>
</dbReference>
<sequence length="59" mass="7250">MSRKKLILKIIKINEIALRYMKRCNQTFKSKGFGDYMFLVEKKEKHIKRLRSIKNNYKK</sequence>
<protein>
    <submittedName>
        <fullName evidence="1">Uncharacterized protein</fullName>
    </submittedName>
</protein>
<keyword evidence="1" id="KW-0614">Plasmid</keyword>
<keyword evidence="2" id="KW-1185">Reference proteome</keyword>
<name>A0A0A7G035_9CLOT</name>
<gene>
    <name evidence="1" type="ORF">U729_3098</name>
</gene>
<dbReference type="KEGG" id="cbv:U729_3098"/>
<dbReference type="AlphaFoldDB" id="A0A0A7G035"/>
<evidence type="ECO:0000313" key="1">
    <source>
        <dbReference type="EMBL" id="AIY85218.1"/>
    </source>
</evidence>
<accession>A0A0A7G035</accession>
<dbReference type="HOGENOM" id="CLU_2952059_0_0_9"/>
<dbReference type="Proteomes" id="UP000030635">
    <property type="component" value="Plasmid pCBJ"/>
</dbReference>
<geneLocation type="plasmid" evidence="1 2">
    <name>pCBJ</name>
</geneLocation>